<dbReference type="SUPFAM" id="SSF53649">
    <property type="entry name" value="Alkaline phosphatase-like"/>
    <property type="match status" value="1"/>
</dbReference>
<dbReference type="SUPFAM" id="SSF51695">
    <property type="entry name" value="PLC-like phosphodiesterases"/>
    <property type="match status" value="1"/>
</dbReference>
<dbReference type="Gene3D" id="3.20.20.190">
    <property type="entry name" value="Phosphatidylinositol (PI) phosphodiesterase"/>
    <property type="match status" value="1"/>
</dbReference>
<dbReference type="InterPro" id="IPR017850">
    <property type="entry name" value="Alkaline_phosphatase_core_sf"/>
</dbReference>
<name>A0ABS1KYA6_9BACT</name>
<accession>A0ABS1KYA6</accession>
<dbReference type="SMART" id="SM00098">
    <property type="entry name" value="alkPPc"/>
    <property type="match status" value="1"/>
</dbReference>
<dbReference type="InterPro" id="IPR001952">
    <property type="entry name" value="Alkaline_phosphatase"/>
</dbReference>
<comment type="caution">
    <text evidence="4">The sequence shown here is derived from an EMBL/GenBank/DDBJ whole genome shotgun (WGS) entry which is preliminary data.</text>
</comment>
<dbReference type="EMBL" id="JAERRB010000011">
    <property type="protein sequence ID" value="MBL0744436.1"/>
    <property type="molecule type" value="Genomic_DNA"/>
</dbReference>
<dbReference type="PANTHER" id="PTHR11596">
    <property type="entry name" value="ALKALINE PHOSPHATASE"/>
    <property type="match status" value="1"/>
</dbReference>
<comment type="similarity">
    <text evidence="2">Belongs to the alkaline phosphatase family.</text>
</comment>
<dbReference type="Gene3D" id="3.40.720.10">
    <property type="entry name" value="Alkaline Phosphatase, subunit A"/>
    <property type="match status" value="1"/>
</dbReference>
<dbReference type="Pfam" id="PF00245">
    <property type="entry name" value="Alk_phosphatase"/>
    <property type="match status" value="3"/>
</dbReference>
<dbReference type="InterPro" id="IPR017946">
    <property type="entry name" value="PLC-like_Pdiesterase_TIM-brl"/>
</dbReference>
<dbReference type="PROSITE" id="PS51257">
    <property type="entry name" value="PROKAR_LIPOPROTEIN"/>
    <property type="match status" value="1"/>
</dbReference>
<evidence type="ECO:0000256" key="2">
    <source>
        <dbReference type="RuleBase" id="RU003946"/>
    </source>
</evidence>
<feature type="chain" id="PRO_5047211009" evidence="3">
    <location>
        <begin position="25"/>
        <end position="608"/>
    </location>
</feature>
<keyword evidence="3" id="KW-0732">Signal</keyword>
<keyword evidence="5" id="KW-1185">Reference proteome</keyword>
<dbReference type="Proteomes" id="UP000613030">
    <property type="component" value="Unassembled WGS sequence"/>
</dbReference>
<dbReference type="CDD" id="cd08577">
    <property type="entry name" value="PI-PLCc_GDPD_SF_unchar3"/>
    <property type="match status" value="1"/>
</dbReference>
<reference evidence="4 5" key="1">
    <citation type="submission" date="2021-01" db="EMBL/GenBank/DDBJ databases">
        <title>Chryseolinea sp. Jin1 Genome sequencing and assembly.</title>
        <authorList>
            <person name="Kim I."/>
        </authorList>
    </citation>
    <scope>NUCLEOTIDE SEQUENCE [LARGE SCALE GENOMIC DNA]</scope>
    <source>
        <strain evidence="4 5">Jin1</strain>
    </source>
</reference>
<dbReference type="PANTHER" id="PTHR11596:SF5">
    <property type="entry name" value="ALKALINE PHOSPHATASE"/>
    <property type="match status" value="1"/>
</dbReference>
<sequence length="608" mass="66514">MLLMKKTYSLLILILILLACHAGAQNAAPKMHAHNDYIHPVPFWEAFANGYESIEADVFLHNGAVVVAHEEESISPQRTLEALYLAPLREAFSPALGKRRNLQFLIDIKSDPYQTLAQVVKVLEPYKDLTRTADRAGVEVVISGNRPAPKDYVNYPDYIRFDYQSIDRGADVPWQKVAMVSFAFKTFSEWNGLGRMTDADRHAVSDIITKVHATGKPIRFWATPDISTAWRALADLGVDFINTDHLFQAAAFVHNMPRERYIAKTKTTPYTPTFASDGKEKKIKNVILFIGDGMGLAQVTAGMVGNGNTLSLTQLKNIGLSKTQSADDFTTDSAAGATALSTGKKTKNRYIGMAADATRLENLSEYVRRFQFNTGVITTDRVTGATPSSFYAHRTDRGMTEAIAGDLSTSGLTVFVGAGEEDFTTSRKALQDAGFTLTTSLKDISTSHDKRVGFFAAPGDLPGKTSGRDNYLPEAVDATLAFLTEKKQPFFLMVEGAKVDSGGHANDLGTVVEEMIDMDKALASALRFADANGETLIVVTADHETGGLSLPQGDLAQRQVAGQFQSNDHSAIMVPVFAYGPHAGAFRGVYENTEIHRVIVELLKKYYK</sequence>
<proteinExistence type="inferred from homology"/>
<protein>
    <submittedName>
        <fullName evidence="4">Alkaline phosphatase</fullName>
    </submittedName>
</protein>
<evidence type="ECO:0000256" key="1">
    <source>
        <dbReference type="ARBA" id="ARBA00022553"/>
    </source>
</evidence>
<dbReference type="Pfam" id="PF13653">
    <property type="entry name" value="GDPD_2"/>
    <property type="match status" value="1"/>
</dbReference>
<dbReference type="PRINTS" id="PR00113">
    <property type="entry name" value="ALKPHPHTASE"/>
</dbReference>
<dbReference type="InterPro" id="IPR039559">
    <property type="entry name" value="AIM6_PI-PLC-like_dom"/>
</dbReference>
<feature type="signal peptide" evidence="3">
    <location>
        <begin position="1"/>
        <end position="24"/>
    </location>
</feature>
<organism evidence="4 5">
    <name type="scientific">Chryseolinea lacunae</name>
    <dbReference type="NCBI Taxonomy" id="2801331"/>
    <lineage>
        <taxon>Bacteria</taxon>
        <taxon>Pseudomonadati</taxon>
        <taxon>Bacteroidota</taxon>
        <taxon>Cytophagia</taxon>
        <taxon>Cytophagales</taxon>
        <taxon>Fulvivirgaceae</taxon>
        <taxon>Chryseolinea</taxon>
    </lineage>
</organism>
<evidence type="ECO:0000313" key="4">
    <source>
        <dbReference type="EMBL" id="MBL0744436.1"/>
    </source>
</evidence>
<keyword evidence="1" id="KW-0597">Phosphoprotein</keyword>
<evidence type="ECO:0000313" key="5">
    <source>
        <dbReference type="Proteomes" id="UP000613030"/>
    </source>
</evidence>
<gene>
    <name evidence="4" type="ORF">JI741_24600</name>
</gene>
<dbReference type="CDD" id="cd16012">
    <property type="entry name" value="ALP"/>
    <property type="match status" value="1"/>
</dbReference>
<evidence type="ECO:0000256" key="3">
    <source>
        <dbReference type="SAM" id="SignalP"/>
    </source>
</evidence>